<evidence type="ECO:0000256" key="2">
    <source>
        <dbReference type="ARBA" id="ARBA00022803"/>
    </source>
</evidence>
<gene>
    <name evidence="6" type="ORF">FCN74_09655</name>
</gene>
<feature type="region of interest" description="Disordered" evidence="4">
    <location>
        <begin position="995"/>
        <end position="1015"/>
    </location>
</feature>
<evidence type="ECO:0000256" key="5">
    <source>
        <dbReference type="SAM" id="SignalP"/>
    </source>
</evidence>
<evidence type="ECO:0000313" key="6">
    <source>
        <dbReference type="EMBL" id="TKS56308.1"/>
    </source>
</evidence>
<keyword evidence="5" id="KW-0732">Signal</keyword>
<dbReference type="InterPro" id="IPR019734">
    <property type="entry name" value="TPR_rpt"/>
</dbReference>
<feature type="repeat" description="TPR" evidence="3">
    <location>
        <begin position="276"/>
        <end position="309"/>
    </location>
</feature>
<evidence type="ECO:0000256" key="4">
    <source>
        <dbReference type="SAM" id="MobiDB-lite"/>
    </source>
</evidence>
<keyword evidence="7" id="KW-1185">Reference proteome</keyword>
<sequence length="1015" mass="118632">MRFFYSLIFIYFGLFAMNAQQSLGYQSVLGTYQQAIQLYQNHQYEAAKSLFEVVKNKAESQEIKTNTAYYLANTSIRLNEPNAQQKIEDFVRDYPTSPKRNQAYLDVAEYYFDYGNYNQALSWFKKVNTSSFSYNQLEQYQFQYGYTLFKTNNYKQAKSYFENLRTSAKYGADAKYYIGYMAYKEDRYDEATTLFEEVQQQGSQRELSYFMSDMNFKLGNFEKAIELGLEKLPKSNRQERSQLYKIIGESYFNLKQYDKALPYLKEYQGQRGKWNNTDYYQLGYAYYKEGKYDKAIAEFNKIIDGENAVAQNAYYHLAQAYIKSDKKPQALNAFKNAMEMDFDKTIKEDAFLNYAKLSYDIGNSYESVPVVLNRFLETYPDADETQTIKNLLVNSYLTSKNYKEAIDLLDNSKLYEDKIIWQKANYYYAIEFFRTAEYPKALNYFNQSLSQPLDKKITAKATYWKAETHYNLSQYEEALIGFKTFETLPNAREVIEFKQVDYDIAYAYFKTKTYEKAKSHFKIAVIDLKNQDKLFDAFVRLGDTYFVTNDYWSAMENYNTALKMPGYNKEYVAYQKAISYGFVNKNETKIKELENYVSNFKSSVYLDDAYYQLGNTYIAENNNVKGLQAYQNLMTKRPQSPFVPKALSKIGLVYYNTNQNESALGTLKNLVSDYPATEEAQQAVQTVRLIYVDQQQPEAYANWVKGLDFINVTDADIDNTTYEAAENKFIDNKTEAAIKGFENYLKQFPKGIHALKAHFYLAQLYYNKSEFENSLPHYKFVAEASKSEFLEEALRKLSQIYLEGENYSEAIEYLSKLETEANFTENKVFAQTNLMKAHYELENYKKTLNYADTVLKIQTIDDQIKSDAYIFRARSAIAINDEELAETAYQNVEKVAEGQRMAEALYYKAYFLNQSGEYEKSNQVIQNKLAKNYSRYREFGVKALIIMAKNYYALDDAYQANYILESVIKNYSDKFPEIAQQAQKELDILKAKEAKTNASVDQSKKQIKAQDSLKN</sequence>
<dbReference type="AlphaFoldDB" id="A0A4U5TSI3"/>
<feature type="repeat" description="TPR" evidence="3">
    <location>
        <begin position="311"/>
        <end position="344"/>
    </location>
</feature>
<evidence type="ECO:0000313" key="7">
    <source>
        <dbReference type="Proteomes" id="UP000306552"/>
    </source>
</evidence>
<proteinExistence type="predicted"/>
<feature type="repeat" description="TPR" evidence="3">
    <location>
        <begin position="607"/>
        <end position="640"/>
    </location>
</feature>
<dbReference type="PANTHER" id="PTHR44186:SF1">
    <property type="entry name" value="BARDET-BIEDL SYNDROME 4 PROTEIN"/>
    <property type="match status" value="1"/>
</dbReference>
<feature type="chain" id="PRO_5020321559" evidence="5">
    <location>
        <begin position="22"/>
        <end position="1015"/>
    </location>
</feature>
<dbReference type="EMBL" id="SWMU01000003">
    <property type="protein sequence ID" value="TKS56308.1"/>
    <property type="molecule type" value="Genomic_DNA"/>
</dbReference>
<dbReference type="SUPFAM" id="SSF48452">
    <property type="entry name" value="TPR-like"/>
    <property type="match status" value="5"/>
</dbReference>
<dbReference type="OrthoDB" id="9814448at2"/>
<dbReference type="Pfam" id="PF13432">
    <property type="entry name" value="TPR_16"/>
    <property type="match status" value="2"/>
</dbReference>
<dbReference type="Gene3D" id="1.25.40.10">
    <property type="entry name" value="Tetratricopeptide repeat domain"/>
    <property type="match status" value="9"/>
</dbReference>
<reference evidence="6 7" key="1">
    <citation type="submission" date="2019-04" db="EMBL/GenBank/DDBJ databases">
        <title>Psychroflexus halotolerans sp. nov., isolated from a marine solar saltern.</title>
        <authorList>
            <person name="Feng X."/>
        </authorList>
    </citation>
    <scope>NUCLEOTIDE SEQUENCE [LARGE SCALE GENOMIC DNA]</scope>
    <source>
        <strain evidence="6 7">WDS2C27</strain>
    </source>
</reference>
<keyword evidence="2 3" id="KW-0802">TPR repeat</keyword>
<comment type="caution">
    <text evidence="6">The sequence shown here is derived from an EMBL/GenBank/DDBJ whole genome shotgun (WGS) entry which is preliminary data.</text>
</comment>
<evidence type="ECO:0000256" key="3">
    <source>
        <dbReference type="PROSITE-ProRule" id="PRU00339"/>
    </source>
</evidence>
<name>A0A4U5TSI3_9FLAO</name>
<feature type="repeat" description="TPR" evidence="3">
    <location>
        <begin position="535"/>
        <end position="568"/>
    </location>
</feature>
<dbReference type="SMART" id="SM00028">
    <property type="entry name" value="TPR"/>
    <property type="match status" value="11"/>
</dbReference>
<dbReference type="Proteomes" id="UP000306552">
    <property type="component" value="Unassembled WGS sequence"/>
</dbReference>
<evidence type="ECO:0000256" key="1">
    <source>
        <dbReference type="ARBA" id="ARBA00022737"/>
    </source>
</evidence>
<dbReference type="PROSITE" id="PS50005">
    <property type="entry name" value="TPR"/>
    <property type="match status" value="4"/>
</dbReference>
<feature type="signal peptide" evidence="5">
    <location>
        <begin position="1"/>
        <end position="21"/>
    </location>
</feature>
<organism evidence="6 7">
    <name type="scientific">Mesohalobacter halotolerans</name>
    <dbReference type="NCBI Taxonomy" id="1883405"/>
    <lineage>
        <taxon>Bacteria</taxon>
        <taxon>Pseudomonadati</taxon>
        <taxon>Bacteroidota</taxon>
        <taxon>Flavobacteriia</taxon>
        <taxon>Flavobacteriales</taxon>
        <taxon>Flavobacteriaceae</taxon>
        <taxon>Mesohalobacter</taxon>
    </lineage>
</organism>
<accession>A0A4U5TSI3</accession>
<dbReference type="Pfam" id="PF13174">
    <property type="entry name" value="TPR_6"/>
    <property type="match status" value="3"/>
</dbReference>
<protein>
    <submittedName>
        <fullName evidence="6">Tetratricopeptide repeat protein</fullName>
    </submittedName>
</protein>
<dbReference type="InterPro" id="IPR011990">
    <property type="entry name" value="TPR-like_helical_dom_sf"/>
</dbReference>
<keyword evidence="1" id="KW-0677">Repeat</keyword>
<dbReference type="PANTHER" id="PTHR44186">
    <property type="match status" value="1"/>
</dbReference>